<evidence type="ECO:0000313" key="8">
    <source>
        <dbReference type="Proteomes" id="UP001497512"/>
    </source>
</evidence>
<accession>A0ABP0TKU8</accession>
<dbReference type="CDD" id="cd11372">
    <property type="entry name" value="RNase_PH_RRP46"/>
    <property type="match status" value="1"/>
</dbReference>
<evidence type="ECO:0000256" key="3">
    <source>
        <dbReference type="ARBA" id="ARBA00022552"/>
    </source>
</evidence>
<dbReference type="Gene3D" id="3.30.230.70">
    <property type="entry name" value="GHMP Kinase, N-terminal domain"/>
    <property type="match status" value="1"/>
</dbReference>
<keyword evidence="3" id="KW-0698">rRNA processing</keyword>
<name>A0ABP0TKU8_9BRYO</name>
<dbReference type="EMBL" id="OZ019904">
    <property type="protein sequence ID" value="CAK9198683.1"/>
    <property type="molecule type" value="Genomic_DNA"/>
</dbReference>
<keyword evidence="8" id="KW-1185">Reference proteome</keyword>
<dbReference type="InterPro" id="IPR020568">
    <property type="entry name" value="Ribosomal_Su5_D2-typ_SF"/>
</dbReference>
<organism evidence="7 8">
    <name type="scientific">Sphagnum troendelagicum</name>
    <dbReference type="NCBI Taxonomy" id="128251"/>
    <lineage>
        <taxon>Eukaryota</taxon>
        <taxon>Viridiplantae</taxon>
        <taxon>Streptophyta</taxon>
        <taxon>Embryophyta</taxon>
        <taxon>Bryophyta</taxon>
        <taxon>Sphagnophytina</taxon>
        <taxon>Sphagnopsida</taxon>
        <taxon>Sphagnales</taxon>
        <taxon>Sphagnaceae</taxon>
        <taxon>Sphagnum</taxon>
    </lineage>
</organism>
<comment type="similarity">
    <text evidence="2">Belongs to the RNase PH family.</text>
</comment>
<evidence type="ECO:0000256" key="2">
    <source>
        <dbReference type="ARBA" id="ARBA00006678"/>
    </source>
</evidence>
<gene>
    <name evidence="7" type="ORF">CSSPTR1EN2_LOCUS4559</name>
</gene>
<evidence type="ECO:0000259" key="6">
    <source>
        <dbReference type="Pfam" id="PF01138"/>
    </source>
</evidence>
<evidence type="ECO:0000256" key="5">
    <source>
        <dbReference type="ARBA" id="ARBA00023242"/>
    </source>
</evidence>
<evidence type="ECO:0000256" key="1">
    <source>
        <dbReference type="ARBA" id="ARBA00004123"/>
    </source>
</evidence>
<evidence type="ECO:0000313" key="7">
    <source>
        <dbReference type="EMBL" id="CAK9198683.1"/>
    </source>
</evidence>
<dbReference type="InterPro" id="IPR027408">
    <property type="entry name" value="PNPase/RNase_PH_dom_sf"/>
</dbReference>
<keyword evidence="5" id="KW-0539">Nucleus</keyword>
<dbReference type="Proteomes" id="UP001497512">
    <property type="component" value="Chromosome 12"/>
</dbReference>
<keyword evidence="4" id="KW-0271">Exosome</keyword>
<sequence length="247" mass="26305">MAGEALSRPDGRAGNQIRPLVCTRSLLSRADGSAEWSQENTTVLAAVYGPKSVTGKKENPEYASLEVIWKPKSGLSGKFEKEAELIVKRSLESIILAALYPNLGISIILQVINDDGSLLACAMNAACAALVDAGIPLSGLIAAVSCGVTVNNEVVLDLLKSEEQKNVAHVCLVFPSQPVSVVLELASNVDEKPEKQGFTTCVMRGAMDVDQYLTCVDQGRAASAEIAKFLRKSLGQSQVWALLSFLL</sequence>
<dbReference type="InterPro" id="IPR036345">
    <property type="entry name" value="ExoRNase_PH_dom2_sf"/>
</dbReference>
<evidence type="ECO:0000256" key="4">
    <source>
        <dbReference type="ARBA" id="ARBA00022835"/>
    </source>
</evidence>
<protein>
    <recommendedName>
        <fullName evidence="6">Exoribonuclease phosphorolytic domain-containing protein</fullName>
    </recommendedName>
</protein>
<dbReference type="PANTHER" id="PTHR11953">
    <property type="entry name" value="EXOSOME COMPLEX COMPONENT"/>
    <property type="match status" value="1"/>
</dbReference>
<dbReference type="InterPro" id="IPR050080">
    <property type="entry name" value="RNase_PH"/>
</dbReference>
<dbReference type="PANTHER" id="PTHR11953:SF1">
    <property type="entry name" value="EXOSOME COMPLEX COMPONENT RRP46"/>
    <property type="match status" value="1"/>
</dbReference>
<reference evidence="7" key="1">
    <citation type="submission" date="2024-02" db="EMBL/GenBank/DDBJ databases">
        <authorList>
            <consortium name="ELIXIR-Norway"/>
            <consortium name="Elixir Norway"/>
        </authorList>
    </citation>
    <scope>NUCLEOTIDE SEQUENCE</scope>
</reference>
<dbReference type="SUPFAM" id="SSF55666">
    <property type="entry name" value="Ribonuclease PH domain 2-like"/>
    <property type="match status" value="1"/>
</dbReference>
<proteinExistence type="inferred from homology"/>
<dbReference type="SUPFAM" id="SSF54211">
    <property type="entry name" value="Ribosomal protein S5 domain 2-like"/>
    <property type="match status" value="1"/>
</dbReference>
<comment type="subcellular location">
    <subcellularLocation>
        <location evidence="1">Nucleus</location>
    </subcellularLocation>
</comment>
<dbReference type="InterPro" id="IPR001247">
    <property type="entry name" value="ExoRNase_PH_dom1"/>
</dbReference>
<feature type="domain" description="Exoribonuclease phosphorolytic" evidence="6">
    <location>
        <begin position="16"/>
        <end position="136"/>
    </location>
</feature>
<dbReference type="Pfam" id="PF01138">
    <property type="entry name" value="RNase_PH"/>
    <property type="match status" value="1"/>
</dbReference>